<keyword evidence="1" id="KW-0732">Signal</keyword>
<dbReference type="Pfam" id="PF20101">
    <property type="entry name" value="DUF6491"/>
    <property type="match status" value="1"/>
</dbReference>
<organism evidence="2 3">
    <name type="scientific">Dyella ginsengisoli</name>
    <dbReference type="NCBI Taxonomy" id="363848"/>
    <lineage>
        <taxon>Bacteria</taxon>
        <taxon>Pseudomonadati</taxon>
        <taxon>Pseudomonadota</taxon>
        <taxon>Gammaproteobacteria</taxon>
        <taxon>Lysobacterales</taxon>
        <taxon>Rhodanobacteraceae</taxon>
        <taxon>Dyella</taxon>
    </lineage>
</organism>
<gene>
    <name evidence="2" type="ORF">ISP17_07290</name>
</gene>
<reference evidence="2 3" key="1">
    <citation type="submission" date="2020-10" db="EMBL/GenBank/DDBJ databases">
        <title>Phylogeny of dyella-like bacteria.</title>
        <authorList>
            <person name="Fu J."/>
        </authorList>
    </citation>
    <scope>NUCLEOTIDE SEQUENCE [LARGE SCALE GENOMIC DNA]</scope>
    <source>
        <strain evidence="2 3">Gsoil3046</strain>
    </source>
</reference>
<dbReference type="EMBL" id="JADIKM010000002">
    <property type="protein sequence ID" value="MFK2903762.1"/>
    <property type="molecule type" value="Genomic_DNA"/>
</dbReference>
<sequence length="147" mass="15872">MKLPVSALLMALVVATGTATAAAAPQARMPIKPISDCIRIDQINEWHIVDRRTAIVRTGPKRYRVNLQSDCPRLGLGPAGLIFRPNRSNAAIDATRICGEVGETVHSENQPPCAIQSVQIIDKAEFDRLSAHAKRSGSGADQPTRKP</sequence>
<dbReference type="InterPro" id="IPR045500">
    <property type="entry name" value="DUF6491"/>
</dbReference>
<accession>A0ABW8JRM9</accession>
<proteinExistence type="predicted"/>
<dbReference type="RefSeq" id="WP_404631609.1">
    <property type="nucleotide sequence ID" value="NZ_JADIKM010000002.1"/>
</dbReference>
<name>A0ABW8JRM9_9GAMM</name>
<protein>
    <submittedName>
        <fullName evidence="2">Uncharacterized protein</fullName>
    </submittedName>
</protein>
<evidence type="ECO:0000313" key="2">
    <source>
        <dbReference type="EMBL" id="MFK2903762.1"/>
    </source>
</evidence>
<dbReference type="Proteomes" id="UP001620460">
    <property type="component" value="Unassembled WGS sequence"/>
</dbReference>
<comment type="caution">
    <text evidence="2">The sequence shown here is derived from an EMBL/GenBank/DDBJ whole genome shotgun (WGS) entry which is preliminary data.</text>
</comment>
<feature type="chain" id="PRO_5045852865" evidence="1">
    <location>
        <begin position="22"/>
        <end position="147"/>
    </location>
</feature>
<evidence type="ECO:0000313" key="3">
    <source>
        <dbReference type="Proteomes" id="UP001620460"/>
    </source>
</evidence>
<feature type="signal peptide" evidence="1">
    <location>
        <begin position="1"/>
        <end position="21"/>
    </location>
</feature>
<evidence type="ECO:0000256" key="1">
    <source>
        <dbReference type="SAM" id="SignalP"/>
    </source>
</evidence>
<keyword evidence="3" id="KW-1185">Reference proteome</keyword>